<evidence type="ECO:0000256" key="1">
    <source>
        <dbReference type="SAM" id="MobiDB-lite"/>
    </source>
</evidence>
<keyword evidence="2" id="KW-0812">Transmembrane</keyword>
<reference evidence="3 4" key="1">
    <citation type="submission" date="2016-08" db="EMBL/GenBank/DDBJ databases">
        <title>Campylobacter species from sea mammals.</title>
        <authorList>
            <person name="Gilbert M.J."/>
            <person name="Byrne B.A."/>
            <person name="Zomer A.L."/>
            <person name="Wagenaar J.A."/>
        </authorList>
    </citation>
    <scope>NUCLEOTIDE SEQUENCE [LARGE SCALE GENOMIC DNA]</scope>
    <source>
        <strain evidence="3 4">1105248</strain>
    </source>
</reference>
<feature type="region of interest" description="Disordered" evidence="1">
    <location>
        <begin position="132"/>
        <end position="154"/>
    </location>
</feature>
<evidence type="ECO:0000313" key="4">
    <source>
        <dbReference type="Proteomes" id="UP000189728"/>
    </source>
</evidence>
<keyword evidence="2" id="KW-1133">Transmembrane helix</keyword>
<keyword evidence="2" id="KW-0472">Membrane</keyword>
<gene>
    <name evidence="3" type="ORF">BFG04_00940</name>
</gene>
<protein>
    <recommendedName>
        <fullName evidence="5">Tol-Pal system subunit TolA</fullName>
    </recommendedName>
</protein>
<organism evidence="3 4">
    <name type="scientific">Campylobacter pinnipediorum subsp. pinnipediorum</name>
    <dbReference type="NCBI Taxonomy" id="1660067"/>
    <lineage>
        <taxon>Bacteria</taxon>
        <taxon>Pseudomonadati</taxon>
        <taxon>Campylobacterota</taxon>
        <taxon>Epsilonproteobacteria</taxon>
        <taxon>Campylobacterales</taxon>
        <taxon>Campylobacteraceae</taxon>
        <taxon>Campylobacter</taxon>
    </lineage>
</organism>
<dbReference type="Proteomes" id="UP000189728">
    <property type="component" value="Unassembled WGS sequence"/>
</dbReference>
<evidence type="ECO:0000256" key="2">
    <source>
        <dbReference type="SAM" id="Phobius"/>
    </source>
</evidence>
<comment type="caution">
    <text evidence="3">The sequence shown here is derived from an EMBL/GenBank/DDBJ whole genome shotgun (WGS) entry which is preliminary data.</text>
</comment>
<feature type="compositionally biased region" description="Basic and acidic residues" evidence="1">
    <location>
        <begin position="132"/>
        <end position="149"/>
    </location>
</feature>
<dbReference type="Pfam" id="PF13103">
    <property type="entry name" value="TonB_2"/>
    <property type="match status" value="1"/>
</dbReference>
<name>A0AAX0LD07_9BACT</name>
<evidence type="ECO:0000313" key="3">
    <source>
        <dbReference type="EMBL" id="OPA81737.1"/>
    </source>
</evidence>
<dbReference type="AlphaFoldDB" id="A0AAX0LD07"/>
<dbReference type="EMBL" id="MCRK01000012">
    <property type="protein sequence ID" value="OPA81737.1"/>
    <property type="molecule type" value="Genomic_DNA"/>
</dbReference>
<feature type="region of interest" description="Disordered" evidence="1">
    <location>
        <begin position="63"/>
        <end position="110"/>
    </location>
</feature>
<evidence type="ECO:0008006" key="5">
    <source>
        <dbReference type="Google" id="ProtNLM"/>
    </source>
</evidence>
<sequence>MLNFNFPTISSFLVSLCLYVSIVAVIFINIATFTEPIKKYTDKKDSFMDIMIVEQELSTEIKAPEKKEEEKKEIIKEDKPEKKEEEKEKTSTTRKQITQTAQKEEEQVVVSEKKPSLKDLFKDIDTKELQQKEKKSIKIQSRKKDEKKNSTTKTKKASSIIESLKIYKVTKTPESQSTGTYDPLLGAIQNQIERAWRSYKADSDNKALVKILIDAYGNFNYEIIKLSFDDNFNKKVREFLNKLTMEKFPSSNNNRSISLNLFLEDKL</sequence>
<feature type="compositionally biased region" description="Basic and acidic residues" evidence="1">
    <location>
        <begin position="63"/>
        <end position="91"/>
    </location>
</feature>
<feature type="transmembrane region" description="Helical" evidence="2">
    <location>
        <begin position="12"/>
        <end position="34"/>
    </location>
</feature>
<proteinExistence type="predicted"/>
<accession>A0AAX0LD07</accession>